<name>A0A0F9MY27_9ZZZZ</name>
<evidence type="ECO:0000313" key="1">
    <source>
        <dbReference type="EMBL" id="KKN12235.1"/>
    </source>
</evidence>
<proteinExistence type="predicted"/>
<comment type="caution">
    <text evidence="1">The sequence shown here is derived from an EMBL/GenBank/DDBJ whole genome shotgun (WGS) entry which is preliminary data.</text>
</comment>
<dbReference type="AlphaFoldDB" id="A0A0F9MY27"/>
<sequence>MNCPEHHKAHVKREIARAEHNARFTLKHDKAAWRSHYGSTWKIADENVMKAYLGLGYGFWQRGLDLARIAYAKKAA</sequence>
<protein>
    <submittedName>
        <fullName evidence="1">Uncharacterized protein</fullName>
    </submittedName>
</protein>
<dbReference type="EMBL" id="LAZR01004052">
    <property type="protein sequence ID" value="KKN12235.1"/>
    <property type="molecule type" value="Genomic_DNA"/>
</dbReference>
<accession>A0A0F9MY27</accession>
<organism evidence="1">
    <name type="scientific">marine sediment metagenome</name>
    <dbReference type="NCBI Taxonomy" id="412755"/>
    <lineage>
        <taxon>unclassified sequences</taxon>
        <taxon>metagenomes</taxon>
        <taxon>ecological metagenomes</taxon>
    </lineage>
</organism>
<reference evidence="1" key="1">
    <citation type="journal article" date="2015" name="Nature">
        <title>Complex archaea that bridge the gap between prokaryotes and eukaryotes.</title>
        <authorList>
            <person name="Spang A."/>
            <person name="Saw J.H."/>
            <person name="Jorgensen S.L."/>
            <person name="Zaremba-Niedzwiedzka K."/>
            <person name="Martijn J."/>
            <person name="Lind A.E."/>
            <person name="van Eijk R."/>
            <person name="Schleper C."/>
            <person name="Guy L."/>
            <person name="Ettema T.J."/>
        </authorList>
    </citation>
    <scope>NUCLEOTIDE SEQUENCE</scope>
</reference>
<gene>
    <name evidence="1" type="ORF">LCGC14_1018520</name>
</gene>